<reference evidence="1" key="1">
    <citation type="submission" date="2022-06" db="EMBL/GenBank/DDBJ databases">
        <title>Comparative analysis of new lytic phages for the biological control of phytopathogenic Xanthomonas spp.</title>
        <authorList>
            <person name="Domingo-Calap M.L."/>
            <person name="Bernabeu-Gimeno M."/>
            <person name="Aure C.M."/>
            <person name="Marco-Noales E."/>
            <person name="Domingo-Calap P."/>
        </authorList>
    </citation>
    <scope>NUCLEOTIDE SEQUENCE</scope>
</reference>
<proteinExistence type="predicted"/>
<organism evidence="1 2">
    <name type="scientific">Xanthomonas phage vB_Xar_IVIA-DoCa2</name>
    <dbReference type="NCBI Taxonomy" id="2970491"/>
    <lineage>
        <taxon>Viruses</taxon>
        <taxon>Duplodnaviria</taxon>
        <taxon>Heunggongvirae</taxon>
        <taxon>Uroviricota</taxon>
        <taxon>Caudoviricetes</taxon>
        <taxon>Autographivirales</taxon>
        <taxon>Autonotataviridae</taxon>
        <taxon>Gujervirinae</taxon>
        <taxon>Pradovirus</taxon>
        <taxon>Pradovirus IVIADoCa2</taxon>
    </lineage>
</organism>
<evidence type="ECO:0000313" key="2">
    <source>
        <dbReference type="Proteomes" id="UP001064200"/>
    </source>
</evidence>
<protein>
    <submittedName>
        <fullName evidence="1">Uncharacterized protein</fullName>
    </submittedName>
</protein>
<sequence>MIGPSRPQVQCAPAPSRSYTAATILRPGALVPGQYVTLLLGQDSDVASDGDNVFIVTDQKDKKGNPLLIERHSGTTVAASPTSVWAIW</sequence>
<dbReference type="Proteomes" id="UP001064200">
    <property type="component" value="Segment"/>
</dbReference>
<name>A0A976SGR1_9CAUD</name>
<gene>
    <name evidence="1" type="ORF">IVIADoCa2_16</name>
</gene>
<accession>A0A976SGR1</accession>
<dbReference type="EMBL" id="ON911539">
    <property type="protein sequence ID" value="UVB02993.1"/>
    <property type="molecule type" value="Genomic_DNA"/>
</dbReference>
<evidence type="ECO:0000313" key="1">
    <source>
        <dbReference type="EMBL" id="UVB02993.1"/>
    </source>
</evidence>
<keyword evidence="2" id="KW-1185">Reference proteome</keyword>